<comment type="catalytic activity">
    <reaction evidence="16">
        <text>1,2-dioctanoyl-sn-glycero-3-phospho-(1D-myo-inositol-5-phosphate) + H2O = 1,2-dioctanoyl-sn-glycero-3-phospho-(1D-myo-inositol) + phosphate</text>
        <dbReference type="Rhea" id="RHEA:42308"/>
        <dbReference type="ChEBI" id="CHEBI:15377"/>
        <dbReference type="ChEBI" id="CHEBI:43474"/>
        <dbReference type="ChEBI" id="CHEBI:65221"/>
        <dbReference type="ChEBI" id="CHEBI:78911"/>
    </reaction>
    <physiologicalReaction direction="left-to-right" evidence="16">
        <dbReference type="Rhea" id="RHEA:42309"/>
    </physiologicalReaction>
</comment>
<evidence type="ECO:0000256" key="5">
    <source>
        <dbReference type="ARBA" id="ARBA00022912"/>
    </source>
</evidence>
<evidence type="ECO:0000256" key="1">
    <source>
        <dbReference type="ARBA" id="ARBA00004370"/>
    </source>
</evidence>
<dbReference type="PANTHER" id="PTHR46274">
    <property type="entry name" value="PHOSPHATIDYLINOSITOL PHOSPHATASE"/>
    <property type="match status" value="1"/>
</dbReference>
<dbReference type="GO" id="GO:0008654">
    <property type="term" value="P:phospholipid biosynthetic process"/>
    <property type="evidence" value="ECO:0007669"/>
    <property type="project" value="UniProtKB-KW"/>
</dbReference>
<keyword evidence="9" id="KW-1208">Phospholipid metabolism</keyword>
<dbReference type="CDD" id="cd14524">
    <property type="entry name" value="PTPMT1"/>
    <property type="match status" value="1"/>
</dbReference>
<dbReference type="InterPro" id="IPR000340">
    <property type="entry name" value="Dual-sp_phosphatase_cat-dom"/>
</dbReference>
<dbReference type="InterPro" id="IPR020422">
    <property type="entry name" value="TYR_PHOSPHATASE_DUAL_dom"/>
</dbReference>
<evidence type="ECO:0000256" key="18">
    <source>
        <dbReference type="SAM" id="Phobius"/>
    </source>
</evidence>
<dbReference type="GO" id="GO:0004721">
    <property type="term" value="F:phosphoprotein phosphatase activity"/>
    <property type="evidence" value="ECO:0007669"/>
    <property type="project" value="UniProtKB-KW"/>
</dbReference>
<feature type="transmembrane region" description="Helical" evidence="18">
    <location>
        <begin position="12"/>
        <end position="36"/>
    </location>
</feature>
<dbReference type="GO" id="GO:0008962">
    <property type="term" value="F:phosphatidylglycerophosphatase activity"/>
    <property type="evidence" value="ECO:0007669"/>
    <property type="project" value="UniProtKB-EC"/>
</dbReference>
<dbReference type="SMART" id="SM00195">
    <property type="entry name" value="DSPc"/>
    <property type="match status" value="1"/>
</dbReference>
<dbReference type="InterPro" id="IPR044596">
    <property type="entry name" value="PTPMT1-like"/>
</dbReference>
<evidence type="ECO:0000259" key="20">
    <source>
        <dbReference type="PROSITE" id="PS50056"/>
    </source>
</evidence>
<dbReference type="EC" id="3.1.3.27" evidence="11"/>
<evidence type="ECO:0000256" key="10">
    <source>
        <dbReference type="ARBA" id="ARBA00024192"/>
    </source>
</evidence>
<dbReference type="InterPro" id="IPR029021">
    <property type="entry name" value="Prot-tyrosine_phosphatase-like"/>
</dbReference>
<keyword evidence="3" id="KW-0444">Lipid biosynthesis</keyword>
<dbReference type="PANTHER" id="PTHR46274:SF6">
    <property type="entry name" value="TYR_PHOSPHATASE_2 DOMAIN-CONTAINING PROTEIN"/>
    <property type="match status" value="1"/>
</dbReference>
<evidence type="ECO:0000256" key="12">
    <source>
        <dbReference type="ARBA" id="ARBA00050944"/>
    </source>
</evidence>
<comment type="subcellular location">
    <subcellularLocation>
        <location evidence="1">Membrane</location>
    </subcellularLocation>
</comment>
<evidence type="ECO:0000256" key="16">
    <source>
        <dbReference type="ARBA" id="ARBA00052780"/>
    </source>
</evidence>
<keyword evidence="6" id="KW-0443">Lipid metabolism</keyword>
<dbReference type="Pfam" id="PF00782">
    <property type="entry name" value="DSPc"/>
    <property type="match status" value="1"/>
</dbReference>
<evidence type="ECO:0000256" key="7">
    <source>
        <dbReference type="ARBA" id="ARBA00023136"/>
    </source>
</evidence>
<comment type="pathway">
    <text evidence="10">Phospholipid metabolism; phosphatidylglycerol biosynthesis; phosphatidylglycerol from CDP-diacylglycerol: step 2/2.</text>
</comment>
<keyword evidence="8" id="KW-0594">Phospholipid biosynthesis</keyword>
<name>A0A0M3JQR9_ANISI</name>
<dbReference type="InterPro" id="IPR000387">
    <property type="entry name" value="Tyr_Pase_dom"/>
</dbReference>
<evidence type="ECO:0000256" key="6">
    <source>
        <dbReference type="ARBA" id="ARBA00023098"/>
    </source>
</evidence>
<dbReference type="PROSITE" id="PS50054">
    <property type="entry name" value="TYR_PHOSPHATASE_DUAL"/>
    <property type="match status" value="1"/>
</dbReference>
<keyword evidence="18" id="KW-1133">Transmembrane helix</keyword>
<evidence type="ECO:0000256" key="8">
    <source>
        <dbReference type="ARBA" id="ARBA00023209"/>
    </source>
</evidence>
<reference evidence="21" key="1">
    <citation type="submission" date="2016-04" db="UniProtKB">
        <authorList>
            <consortium name="WormBaseParasite"/>
        </authorList>
    </citation>
    <scope>IDENTIFICATION</scope>
</reference>
<evidence type="ECO:0000256" key="2">
    <source>
        <dbReference type="ARBA" id="ARBA00005189"/>
    </source>
</evidence>
<dbReference type="Gene3D" id="3.90.190.10">
    <property type="entry name" value="Protein tyrosine phosphatase superfamily"/>
    <property type="match status" value="1"/>
</dbReference>
<dbReference type="SUPFAM" id="SSF52799">
    <property type="entry name" value="(Phosphotyrosine protein) phosphatases II"/>
    <property type="match status" value="1"/>
</dbReference>
<evidence type="ECO:0000256" key="11">
    <source>
        <dbReference type="ARBA" id="ARBA00024224"/>
    </source>
</evidence>
<dbReference type="WBParaSite" id="ASIM_0001002401-mRNA-1">
    <property type="protein sequence ID" value="ASIM_0001002401-mRNA-1"/>
    <property type="gene ID" value="ASIM_0001002401"/>
</dbReference>
<comment type="catalytic activity">
    <reaction evidence="12">
        <text>a 1,2-diacyl-sn-glycero-3-phospho-(1'-sn-glycero-3'-phosphate) + H2O = a 1,2-diacyl-sn-glycero-3-phospho-(1'-sn-glycerol) + phosphate</text>
        <dbReference type="Rhea" id="RHEA:33751"/>
        <dbReference type="ChEBI" id="CHEBI:15377"/>
        <dbReference type="ChEBI" id="CHEBI:43474"/>
        <dbReference type="ChEBI" id="CHEBI:60110"/>
        <dbReference type="ChEBI" id="CHEBI:64716"/>
        <dbReference type="EC" id="3.1.3.27"/>
    </reaction>
    <physiologicalReaction direction="left-to-right" evidence="12">
        <dbReference type="Rhea" id="RHEA:33752"/>
    </physiologicalReaction>
</comment>
<keyword evidence="18" id="KW-0812">Transmembrane</keyword>
<comment type="pathway">
    <text evidence="2">Lipid metabolism.</text>
</comment>
<dbReference type="PROSITE" id="PS00383">
    <property type="entry name" value="TYR_PHOSPHATASE_1"/>
    <property type="match status" value="1"/>
</dbReference>
<dbReference type="GO" id="GO:0016020">
    <property type="term" value="C:membrane"/>
    <property type="evidence" value="ECO:0007669"/>
    <property type="project" value="UniProtKB-SubCell"/>
</dbReference>
<dbReference type="AlphaFoldDB" id="A0A0M3JQR9"/>
<dbReference type="InterPro" id="IPR016130">
    <property type="entry name" value="Tyr_Pase_AS"/>
</dbReference>
<evidence type="ECO:0000259" key="19">
    <source>
        <dbReference type="PROSITE" id="PS50054"/>
    </source>
</evidence>
<dbReference type="FunFam" id="3.90.190.10:FF:000060">
    <property type="entry name" value="Phosphatidylglycerophosphatase and protein-tyrosine phosphatase 1"/>
    <property type="match status" value="1"/>
</dbReference>
<evidence type="ECO:0000313" key="21">
    <source>
        <dbReference type="WBParaSite" id="ASIM_0001002401-mRNA-1"/>
    </source>
</evidence>
<organism evidence="21">
    <name type="scientific">Anisakis simplex</name>
    <name type="common">Herring worm</name>
    <dbReference type="NCBI Taxonomy" id="6269"/>
    <lineage>
        <taxon>Eukaryota</taxon>
        <taxon>Metazoa</taxon>
        <taxon>Ecdysozoa</taxon>
        <taxon>Nematoda</taxon>
        <taxon>Chromadorea</taxon>
        <taxon>Rhabditida</taxon>
        <taxon>Spirurina</taxon>
        <taxon>Ascaridomorpha</taxon>
        <taxon>Ascaridoidea</taxon>
        <taxon>Anisakidae</taxon>
        <taxon>Anisakis</taxon>
        <taxon>Anisakis simplex complex</taxon>
    </lineage>
</organism>
<keyword evidence="5" id="KW-0904">Protein phosphatase</keyword>
<dbReference type="PROSITE" id="PS50056">
    <property type="entry name" value="TYR_PHOSPHATASE_2"/>
    <property type="match status" value="1"/>
</dbReference>
<protein>
    <recommendedName>
        <fullName evidence="17">Phosphatidylglycerophosphatase and protein-tyrosine phosphatase 1</fullName>
        <ecNumber evidence="11">3.1.3.27</ecNumber>
    </recommendedName>
</protein>
<keyword evidence="7 18" id="KW-0472">Membrane</keyword>
<dbReference type="GO" id="GO:0005737">
    <property type="term" value="C:cytoplasm"/>
    <property type="evidence" value="ECO:0007669"/>
    <property type="project" value="UniProtKB-ARBA"/>
</dbReference>
<evidence type="ECO:0000256" key="3">
    <source>
        <dbReference type="ARBA" id="ARBA00022516"/>
    </source>
</evidence>
<feature type="domain" description="Tyrosine-protein phosphatase" evidence="19">
    <location>
        <begin position="47"/>
        <end position="200"/>
    </location>
</feature>
<evidence type="ECO:0000256" key="15">
    <source>
        <dbReference type="ARBA" id="ARBA00052632"/>
    </source>
</evidence>
<evidence type="ECO:0000256" key="13">
    <source>
        <dbReference type="ARBA" id="ARBA00051818"/>
    </source>
</evidence>
<comment type="catalytic activity">
    <reaction evidence="13">
        <text>a 1-acyl-2-hexanoyl-sn-glycero-3-phospho-(1D-myo-inositol-5-phosphate) + H2O = a 1-acyl-2-hexanoyl-sn-glycero-3-phospho-(1D-myo-inositol) + phosphate</text>
        <dbReference type="Rhea" id="RHEA:42320"/>
        <dbReference type="ChEBI" id="CHEBI:15377"/>
        <dbReference type="ChEBI" id="CHEBI:43474"/>
        <dbReference type="ChEBI" id="CHEBI:78930"/>
        <dbReference type="ChEBI" id="CHEBI:78931"/>
    </reaction>
    <physiologicalReaction direction="left-to-right" evidence="13">
        <dbReference type="Rhea" id="RHEA:42321"/>
    </physiologicalReaction>
</comment>
<feature type="domain" description="Tyrosine specific protein phosphatases" evidence="20">
    <location>
        <begin position="124"/>
        <end position="189"/>
    </location>
</feature>
<evidence type="ECO:0000256" key="14">
    <source>
        <dbReference type="ARBA" id="ARBA00052505"/>
    </source>
</evidence>
<comment type="catalytic activity">
    <reaction evidence="14">
        <text>1,2-dibutyryl-sn-glycero-3-phospho-(1D-myo-inositol-5-phosphate) + H2O = 1,2-dibutyryl-sn-glycero-3-phospho-(1D-myo-inositol) + phosphate</text>
        <dbReference type="Rhea" id="RHEA:42584"/>
        <dbReference type="ChEBI" id="CHEBI:15377"/>
        <dbReference type="ChEBI" id="CHEBI:43474"/>
        <dbReference type="ChEBI" id="CHEBI:82605"/>
        <dbReference type="ChEBI" id="CHEBI:82606"/>
    </reaction>
    <physiologicalReaction direction="left-to-right" evidence="14">
        <dbReference type="Rhea" id="RHEA:42585"/>
    </physiologicalReaction>
</comment>
<accession>A0A0M3JQR9</accession>
<sequence length="206" mass="23906">LNEYLFGGAVEQLINILIAFMFSVIAFYPSIGYNLIRNYLQSAKWPWYSRIDETVVQGALPFRSMVDELQRNENIGGVVSCTEEFETKALWSTMGKSEWEKLGIAYHEIPMVDFVGSSSRNEIEKAIHFIDAIGKQGKSVYVHCKAGRTRSTTVVVCYLMAKNNWMPNVAFEYLKSKRPHVLLRSAHWRSVNEYRRYLDHHYQSHK</sequence>
<comment type="catalytic activity">
    <reaction evidence="15">
        <text>1,2-di-(9Z-octadecenoyl)-sn-glycero-3-phospho-(1'-sn-glycerol-3'-phosphate) + H2O = 1,2-di-(9Z-octadecenoyl)-sn-glycero-3-phospho-(1'-sn-glycerol) + phosphate</text>
        <dbReference type="Rhea" id="RHEA:42304"/>
        <dbReference type="ChEBI" id="CHEBI:15377"/>
        <dbReference type="ChEBI" id="CHEBI:43474"/>
        <dbReference type="ChEBI" id="CHEBI:75163"/>
        <dbReference type="ChEBI" id="CHEBI:78907"/>
    </reaction>
    <physiologicalReaction direction="left-to-right" evidence="15">
        <dbReference type="Rhea" id="RHEA:42305"/>
    </physiologicalReaction>
</comment>
<evidence type="ECO:0000256" key="17">
    <source>
        <dbReference type="ARBA" id="ARBA00069309"/>
    </source>
</evidence>
<keyword evidence="4" id="KW-0378">Hydrolase</keyword>
<evidence type="ECO:0000256" key="9">
    <source>
        <dbReference type="ARBA" id="ARBA00023264"/>
    </source>
</evidence>
<proteinExistence type="predicted"/>
<evidence type="ECO:0000256" key="4">
    <source>
        <dbReference type="ARBA" id="ARBA00022801"/>
    </source>
</evidence>